<dbReference type="InterPro" id="IPR050297">
    <property type="entry name" value="LipidA_mod_glycosyltrf_83"/>
</dbReference>
<keyword evidence="2" id="KW-1003">Cell membrane</keyword>
<evidence type="ECO:0000256" key="3">
    <source>
        <dbReference type="ARBA" id="ARBA00022676"/>
    </source>
</evidence>
<feature type="transmembrane region" description="Helical" evidence="8">
    <location>
        <begin position="273"/>
        <end position="290"/>
    </location>
</feature>
<dbReference type="GO" id="GO:0005886">
    <property type="term" value="C:plasma membrane"/>
    <property type="evidence" value="ECO:0007669"/>
    <property type="project" value="UniProtKB-SubCell"/>
</dbReference>
<evidence type="ECO:0000256" key="8">
    <source>
        <dbReference type="SAM" id="Phobius"/>
    </source>
</evidence>
<evidence type="ECO:0000256" key="5">
    <source>
        <dbReference type="ARBA" id="ARBA00022692"/>
    </source>
</evidence>
<dbReference type="Pfam" id="PF13231">
    <property type="entry name" value="PMT_2"/>
    <property type="match status" value="1"/>
</dbReference>
<evidence type="ECO:0000313" key="10">
    <source>
        <dbReference type="EMBL" id="NEM96737.1"/>
    </source>
</evidence>
<evidence type="ECO:0000256" key="7">
    <source>
        <dbReference type="ARBA" id="ARBA00023136"/>
    </source>
</evidence>
<feature type="transmembrane region" description="Helical" evidence="8">
    <location>
        <begin position="12"/>
        <end position="30"/>
    </location>
</feature>
<feature type="transmembrane region" description="Helical" evidence="8">
    <location>
        <begin position="80"/>
        <end position="97"/>
    </location>
</feature>
<keyword evidence="4 10" id="KW-0808">Transferase</keyword>
<keyword evidence="5 8" id="KW-0812">Transmembrane</keyword>
<feature type="transmembrane region" description="Helical" evidence="8">
    <location>
        <begin position="103"/>
        <end position="122"/>
    </location>
</feature>
<evidence type="ECO:0000259" key="9">
    <source>
        <dbReference type="Pfam" id="PF13231"/>
    </source>
</evidence>
<dbReference type="GO" id="GO:0009103">
    <property type="term" value="P:lipopolysaccharide biosynthetic process"/>
    <property type="evidence" value="ECO:0007669"/>
    <property type="project" value="UniProtKB-ARBA"/>
</dbReference>
<name>A0A6B3LT34_9BACT</name>
<feature type="transmembrane region" description="Helical" evidence="8">
    <location>
        <begin position="327"/>
        <end position="347"/>
    </location>
</feature>
<reference evidence="10 11" key="1">
    <citation type="submission" date="2020-02" db="EMBL/GenBank/DDBJ databases">
        <authorList>
            <person name="Kim M.K."/>
        </authorList>
    </citation>
    <scope>NUCLEOTIDE SEQUENCE [LARGE SCALE GENOMIC DNA]</scope>
    <source>
        <strain evidence="10 11">BT327</strain>
    </source>
</reference>
<proteinExistence type="predicted"/>
<evidence type="ECO:0000313" key="11">
    <source>
        <dbReference type="Proteomes" id="UP000474777"/>
    </source>
</evidence>
<comment type="caution">
    <text evidence="10">The sequence shown here is derived from an EMBL/GenBank/DDBJ whole genome shotgun (WGS) entry which is preliminary data.</text>
</comment>
<comment type="subcellular location">
    <subcellularLocation>
        <location evidence="1">Cell membrane</location>
        <topology evidence="1">Multi-pass membrane protein</topology>
    </subcellularLocation>
</comment>
<sequence>MPDAKRNLIIDAAIVASFVLLKFVMQYALVDAAYDLHRDEYLHLDQANHLAAGYISVPPFTALVAWVIQALGNSYFWVRFFPALFGAITIVVVWLTVDELKGGRFAKILAATAILFSAMLRLNMLFQPNSFDILCWSLTFYLFIRFLHTQNVKWLYGLAIVIGLGFLNKYTILFLVLGLAAALLLSPYRKLFAQKHLYLAAFTALIVASPNLIWQVQHNFPVLSHMQELKATQLVNVSPPAFLLDQLLFFIGSVFIWLGALVAFIVYRPFRPYRFVGLCYLLVMLLFLALKAKSYYTIGLYPVLIAFGSVYWEQLFSKNWLRYTRPAWVLVPIVLFIPLVNVVFPVLSPAEIQVNAQKFKDLNLLKWEDGKEHHLPQDFADMLGWQELETIATSAYQQIPEAEKPYTLILCDNYGQAGAINYYSHKKLPPAVSFNADYIYWFPDLPQLKHFILIKEAGEEPLQEDEKAYFKSIRKVGSIEDPYARETGTTVYLLSGIAPEVKPYLYQLLVVKQSDPFARLE</sequence>
<evidence type="ECO:0000256" key="1">
    <source>
        <dbReference type="ARBA" id="ARBA00004651"/>
    </source>
</evidence>
<dbReference type="Proteomes" id="UP000474777">
    <property type="component" value="Unassembled WGS sequence"/>
</dbReference>
<gene>
    <name evidence="10" type="ORF">GXP69_03430</name>
</gene>
<feature type="transmembrane region" description="Helical" evidence="8">
    <location>
        <begin position="197"/>
        <end position="216"/>
    </location>
</feature>
<dbReference type="PANTHER" id="PTHR33908">
    <property type="entry name" value="MANNOSYLTRANSFERASE YKCB-RELATED"/>
    <property type="match status" value="1"/>
</dbReference>
<feature type="transmembrane region" description="Helical" evidence="8">
    <location>
        <begin position="129"/>
        <end position="148"/>
    </location>
</feature>
<evidence type="ECO:0000256" key="6">
    <source>
        <dbReference type="ARBA" id="ARBA00022989"/>
    </source>
</evidence>
<dbReference type="GO" id="GO:0016763">
    <property type="term" value="F:pentosyltransferase activity"/>
    <property type="evidence" value="ECO:0007669"/>
    <property type="project" value="TreeGrafter"/>
</dbReference>
<keyword evidence="3" id="KW-0328">Glycosyltransferase</keyword>
<feature type="domain" description="Glycosyltransferase RgtA/B/C/D-like" evidence="9">
    <location>
        <begin position="57"/>
        <end position="214"/>
    </location>
</feature>
<dbReference type="EMBL" id="JAAGWD010000001">
    <property type="protein sequence ID" value="NEM96737.1"/>
    <property type="molecule type" value="Genomic_DNA"/>
</dbReference>
<organism evidence="10 11">
    <name type="scientific">Pontibacter burrus</name>
    <dbReference type="NCBI Taxonomy" id="2704466"/>
    <lineage>
        <taxon>Bacteria</taxon>
        <taxon>Pseudomonadati</taxon>
        <taxon>Bacteroidota</taxon>
        <taxon>Cytophagia</taxon>
        <taxon>Cytophagales</taxon>
        <taxon>Hymenobacteraceae</taxon>
        <taxon>Pontibacter</taxon>
    </lineage>
</organism>
<evidence type="ECO:0000256" key="2">
    <source>
        <dbReference type="ARBA" id="ARBA00022475"/>
    </source>
</evidence>
<dbReference type="AlphaFoldDB" id="A0A6B3LT34"/>
<accession>A0A6B3LT34</accession>
<feature type="transmembrane region" description="Helical" evidence="8">
    <location>
        <begin position="247"/>
        <end position="266"/>
    </location>
</feature>
<evidence type="ECO:0000256" key="4">
    <source>
        <dbReference type="ARBA" id="ARBA00022679"/>
    </source>
</evidence>
<feature type="transmembrane region" description="Helical" evidence="8">
    <location>
        <begin position="296"/>
        <end position="315"/>
    </location>
</feature>
<keyword evidence="7 8" id="KW-0472">Membrane</keyword>
<keyword evidence="11" id="KW-1185">Reference proteome</keyword>
<dbReference type="InterPro" id="IPR038731">
    <property type="entry name" value="RgtA/B/C-like"/>
</dbReference>
<feature type="transmembrane region" description="Helical" evidence="8">
    <location>
        <begin position="154"/>
        <end position="185"/>
    </location>
</feature>
<dbReference type="PANTHER" id="PTHR33908:SF11">
    <property type="entry name" value="MEMBRANE PROTEIN"/>
    <property type="match status" value="1"/>
</dbReference>
<keyword evidence="6 8" id="KW-1133">Transmembrane helix</keyword>
<feature type="transmembrane region" description="Helical" evidence="8">
    <location>
        <begin position="50"/>
        <end position="68"/>
    </location>
</feature>
<dbReference type="RefSeq" id="WP_163912395.1">
    <property type="nucleotide sequence ID" value="NZ_JAAGWD010000001.1"/>
</dbReference>
<protein>
    <submittedName>
        <fullName evidence="10">Glycosyltransferase family 39 protein</fullName>
    </submittedName>
</protein>